<evidence type="ECO:0000256" key="2">
    <source>
        <dbReference type="SAM" id="MobiDB-lite"/>
    </source>
</evidence>
<dbReference type="EMBL" id="CAXLJM020000125">
    <property type="protein sequence ID" value="CAL8139380.1"/>
    <property type="molecule type" value="Genomic_DNA"/>
</dbReference>
<dbReference type="Proteomes" id="UP001642540">
    <property type="component" value="Unassembled WGS sequence"/>
</dbReference>
<feature type="region of interest" description="Disordered" evidence="2">
    <location>
        <begin position="1"/>
        <end position="25"/>
    </location>
</feature>
<feature type="domain" description="C2H2-type" evidence="3">
    <location>
        <begin position="313"/>
        <end position="335"/>
    </location>
</feature>
<dbReference type="PROSITE" id="PS00028">
    <property type="entry name" value="ZINC_FINGER_C2H2_1"/>
    <property type="match status" value="1"/>
</dbReference>
<proteinExistence type="predicted"/>
<organism evidence="4 5">
    <name type="scientific">Orchesella dallaii</name>
    <dbReference type="NCBI Taxonomy" id="48710"/>
    <lineage>
        <taxon>Eukaryota</taxon>
        <taxon>Metazoa</taxon>
        <taxon>Ecdysozoa</taxon>
        <taxon>Arthropoda</taxon>
        <taxon>Hexapoda</taxon>
        <taxon>Collembola</taxon>
        <taxon>Entomobryomorpha</taxon>
        <taxon>Entomobryoidea</taxon>
        <taxon>Orchesellidae</taxon>
        <taxon>Orchesellinae</taxon>
        <taxon>Orchesella</taxon>
    </lineage>
</organism>
<reference evidence="4 5" key="1">
    <citation type="submission" date="2024-08" db="EMBL/GenBank/DDBJ databases">
        <authorList>
            <person name="Cucini C."/>
            <person name="Frati F."/>
        </authorList>
    </citation>
    <scope>NUCLEOTIDE SEQUENCE [LARGE SCALE GENOMIC DNA]</scope>
</reference>
<name>A0ABP1RYY1_9HEXA</name>
<gene>
    <name evidence="4" type="ORF">ODALV1_LOCUS27811</name>
</gene>
<keyword evidence="5" id="KW-1185">Reference proteome</keyword>
<dbReference type="InterPro" id="IPR013087">
    <property type="entry name" value="Znf_C2H2_type"/>
</dbReference>
<protein>
    <recommendedName>
        <fullName evidence="3">C2H2-type domain-containing protein</fullName>
    </recommendedName>
</protein>
<evidence type="ECO:0000259" key="3">
    <source>
        <dbReference type="PROSITE" id="PS00028"/>
    </source>
</evidence>
<evidence type="ECO:0000313" key="5">
    <source>
        <dbReference type="Proteomes" id="UP001642540"/>
    </source>
</evidence>
<evidence type="ECO:0000256" key="1">
    <source>
        <dbReference type="SAM" id="Coils"/>
    </source>
</evidence>
<keyword evidence="1" id="KW-0175">Coiled coil</keyword>
<comment type="caution">
    <text evidence="4">The sequence shown here is derived from an EMBL/GenBank/DDBJ whole genome shotgun (WGS) entry which is preliminary data.</text>
</comment>
<sequence>MNGIWSENNGIVSQQEGISSGSPSITNLDEITLPVSLHIPSDPRRSNNSCAKAPTSPDPVKGASLLDSVHDISSSSDQPADLTPISEGMELQCNQTQTEDKILETRRESLSLEEAQEQLRKMGSKVEELEMKFGVLQEAHEKLNEEFKEEKLKFNVELDLVRTEMKRFAERVTYLETRNPPNPGNGTLLVDQEKALKKPREKLDEESAGAKLDNPENGILLKDQEEVLTKPKEELSDKNIKLENPKSVTLLVDQEKATKKPRKELDEESSKLEIGASKKTKKDIQFTFDLWKKTDHRIKVKQQDAVRSSKYICPIPFCYKKFPTLLSRDDHSNSHVRKFVCKLCNGNYSTAKSFRLHFRRNRCKALKDDKNKLPCKYCFIVAPNKEVHEKVCPRRVNYDSSWRTYLK</sequence>
<feature type="coiled-coil region" evidence="1">
    <location>
        <begin position="112"/>
        <end position="146"/>
    </location>
</feature>
<feature type="region of interest" description="Disordered" evidence="2">
    <location>
        <begin position="37"/>
        <end position="64"/>
    </location>
</feature>
<evidence type="ECO:0000313" key="4">
    <source>
        <dbReference type="EMBL" id="CAL8139380.1"/>
    </source>
</evidence>
<accession>A0ABP1RYY1</accession>